<gene>
    <name evidence="6" type="ORF">J4032_10760</name>
</gene>
<dbReference type="Proteomes" id="UP000828924">
    <property type="component" value="Chromosome"/>
</dbReference>
<dbReference type="Gene3D" id="3.40.50.1820">
    <property type="entry name" value="alpha/beta hydrolase"/>
    <property type="match status" value="1"/>
</dbReference>
<dbReference type="Pfam" id="PF00561">
    <property type="entry name" value="Abhydrolase_1"/>
    <property type="match status" value="1"/>
</dbReference>
<dbReference type="SUPFAM" id="SSF53474">
    <property type="entry name" value="alpha/beta-Hydrolases"/>
    <property type="match status" value="1"/>
</dbReference>
<evidence type="ECO:0000259" key="5">
    <source>
        <dbReference type="Pfam" id="PF08386"/>
    </source>
</evidence>
<dbReference type="InterPro" id="IPR000073">
    <property type="entry name" value="AB_hydrolase_1"/>
</dbReference>
<accession>A0ABY3WJU0</accession>
<name>A0ABY3WJU0_9ACTN</name>
<evidence type="ECO:0000256" key="1">
    <source>
        <dbReference type="ARBA" id="ARBA00010088"/>
    </source>
</evidence>
<protein>
    <submittedName>
        <fullName evidence="6">Alpha/beta fold hydrolase</fullName>
    </submittedName>
</protein>
<evidence type="ECO:0000313" key="6">
    <source>
        <dbReference type="EMBL" id="UNM11955.1"/>
    </source>
</evidence>
<reference evidence="6 7" key="1">
    <citation type="submission" date="2021-03" db="EMBL/GenBank/DDBJ databases">
        <title>Complete genome of Streptomyces formicae strain 1H-GS9 (DSM 100524).</title>
        <authorList>
            <person name="Atanasov K.E."/>
            <person name="Altabella T."/>
            <person name="Ferrer A."/>
        </authorList>
    </citation>
    <scope>NUCLEOTIDE SEQUENCE [LARGE SCALE GENOMIC DNA]</scope>
    <source>
        <strain evidence="6 7">1H-GS9</strain>
    </source>
</reference>
<sequence length="546" mass="58199">MRIPGSITGRGGYAAATLAAVICTTLTAGPGRASPGDGPAPSGHAAPLAWSPCPEAGEYDCATAQVPLDYRNPGGRSIELALVRRKATGPGPRIGSLFFNPGGPGAAGTDVLLATYEAFPPEIRERFDIVSWDPRGVGASTAVRCFDTTDEVVEWAEPVPGGFPVSAQERTTWVDAYADLGRRCEKRDAELLRYVSTADTARDLERLREAVGDRQLSYFGVSYGTLLGTTYANLFPGNVRAMVLDGNIDPHTWLYGGSKSEPLLGTFQRDGTDLGAFATLEQFLELCGRATADRCAFSAGTPEATRTRFTQLMQRLQSAPQGDWTYAVAVATVHSSLYTVDPEWGDLAEALQALWEYRKPEEPPVPEGPLPYPGLEQIHAIRCSESPNPRDPLRYPSLEEFGRQRAGDLGRLIAWAAEPCATWPATAAQPYTGPWNRATAHPVLVVNTTYDPVTPYQQAEALTSRLASARLLTLKGYGHSAFSNPSVCVEDHETRYLVDGVLPPRGAVCTQDEEPFATAKPRGGVHTGGGGTSGAGSGGARTSGAG</sequence>
<dbReference type="InterPro" id="IPR029058">
    <property type="entry name" value="AB_hydrolase_fold"/>
</dbReference>
<feature type="region of interest" description="Disordered" evidence="3">
    <location>
        <begin position="516"/>
        <end position="546"/>
    </location>
</feature>
<proteinExistence type="inferred from homology"/>
<evidence type="ECO:0000256" key="3">
    <source>
        <dbReference type="SAM" id="MobiDB-lite"/>
    </source>
</evidence>
<comment type="similarity">
    <text evidence="1">Belongs to the peptidase S33 family.</text>
</comment>
<evidence type="ECO:0000256" key="2">
    <source>
        <dbReference type="ARBA" id="ARBA00022801"/>
    </source>
</evidence>
<dbReference type="Pfam" id="PF08386">
    <property type="entry name" value="Abhydrolase_4"/>
    <property type="match status" value="1"/>
</dbReference>
<feature type="domain" description="Peptidase S33 tripeptidyl aminopeptidase-like C-terminal" evidence="5">
    <location>
        <begin position="413"/>
        <end position="509"/>
    </location>
</feature>
<dbReference type="InterPro" id="IPR051601">
    <property type="entry name" value="Serine_prot/Carboxylest_S33"/>
</dbReference>
<dbReference type="GO" id="GO:0016787">
    <property type="term" value="F:hydrolase activity"/>
    <property type="evidence" value="ECO:0007669"/>
    <property type="project" value="UniProtKB-KW"/>
</dbReference>
<evidence type="ECO:0000313" key="7">
    <source>
        <dbReference type="Proteomes" id="UP000828924"/>
    </source>
</evidence>
<keyword evidence="7" id="KW-1185">Reference proteome</keyword>
<evidence type="ECO:0000259" key="4">
    <source>
        <dbReference type="Pfam" id="PF00561"/>
    </source>
</evidence>
<dbReference type="RefSeq" id="WP_242330546.1">
    <property type="nucleotide sequence ID" value="NZ_CP071872.1"/>
</dbReference>
<dbReference type="PANTHER" id="PTHR43248">
    <property type="entry name" value="2-SUCCINYL-6-HYDROXY-2,4-CYCLOHEXADIENE-1-CARBOXYLATE SYNTHASE"/>
    <property type="match status" value="1"/>
</dbReference>
<dbReference type="PANTHER" id="PTHR43248:SF25">
    <property type="entry name" value="AB HYDROLASE-1 DOMAIN-CONTAINING PROTEIN-RELATED"/>
    <property type="match status" value="1"/>
</dbReference>
<keyword evidence="2 6" id="KW-0378">Hydrolase</keyword>
<organism evidence="6 7">
    <name type="scientific">Streptomyces formicae</name>
    <dbReference type="NCBI Taxonomy" id="1616117"/>
    <lineage>
        <taxon>Bacteria</taxon>
        <taxon>Bacillati</taxon>
        <taxon>Actinomycetota</taxon>
        <taxon>Actinomycetes</taxon>
        <taxon>Kitasatosporales</taxon>
        <taxon>Streptomycetaceae</taxon>
        <taxon>Streptomyces</taxon>
    </lineage>
</organism>
<dbReference type="EMBL" id="CP071872">
    <property type="protein sequence ID" value="UNM11955.1"/>
    <property type="molecule type" value="Genomic_DNA"/>
</dbReference>
<feature type="domain" description="AB hydrolase-1" evidence="4">
    <location>
        <begin position="97"/>
        <end position="251"/>
    </location>
</feature>
<dbReference type="InterPro" id="IPR013595">
    <property type="entry name" value="Pept_S33_TAP-like_C"/>
</dbReference>
<feature type="compositionally biased region" description="Gly residues" evidence="3">
    <location>
        <begin position="525"/>
        <end position="546"/>
    </location>
</feature>